<comment type="caution">
    <text evidence="3">The sequence shown here is derived from an EMBL/GenBank/DDBJ whole genome shotgun (WGS) entry which is preliminary data.</text>
</comment>
<dbReference type="AlphaFoldDB" id="K0TEA6"/>
<feature type="region of interest" description="Disordered" evidence="1">
    <location>
        <begin position="544"/>
        <end position="566"/>
    </location>
</feature>
<evidence type="ECO:0000313" key="3">
    <source>
        <dbReference type="EMBL" id="EJK75484.1"/>
    </source>
</evidence>
<feature type="compositionally biased region" description="Basic and acidic residues" evidence="1">
    <location>
        <begin position="189"/>
        <end position="221"/>
    </location>
</feature>
<sequence length="566" mass="63685">MRGSVSRNFIVHEKIRSVQRSLGPTHDSNRTASRLSLAALLLDTKRSQTRRKHDRLDRFRQEVQKYCREERLRSRPACERRVDTTIRVEPTRTTACRRRVLFDYLQSTKRDTRRTLARGVSSAPSFPLMSSDRLLKPAFRREEEWLAEQCSQVGSPYKGPSAFEDKKETEKRRKRLRYAIDKLKDPAAHAAKLADRRFGRQRKRCSDRAGHEAFKEDEAARLRSRRSHTPTPSKRRRNDIVGESTAFPDGGEAMDIDGELRASPDRGKAAGDGAKADDEPDEPRASSAQNSGAGSRRYKFMDFVEGTKEQSVDEQIRKAERDAKKFDQRFRLGESNKFKVPVCAVCDRLIIGTAKCCFIAKEDIKSKADRIGCASYESHYGDGSLPDILKKQYAIANGFVIGHLPKKIEYEKDGAIVTVDVPEALTSDVLCAILSPKRPFAFCISYFGGAHKSVRGHVTFFETDLSHVGEAASLFNRPGANPHIYCVLCGRMTKDQKELARKKAALDTEKLMALLTWYKEKSGHPAYANIVLPTTEFAAPTVIEDPENEHNTDKSGGGEVAEVGKK</sequence>
<evidence type="ECO:0000256" key="1">
    <source>
        <dbReference type="SAM" id="MobiDB-lite"/>
    </source>
</evidence>
<gene>
    <name evidence="3" type="ORF">THAOC_02790</name>
</gene>
<feature type="non-terminal residue" evidence="3">
    <location>
        <position position="566"/>
    </location>
</feature>
<protein>
    <recommendedName>
        <fullName evidence="2">DUF6570 domain-containing protein</fullName>
    </recommendedName>
</protein>
<keyword evidence="4" id="KW-1185">Reference proteome</keyword>
<name>K0TEA6_THAOC</name>
<dbReference type="InterPro" id="IPR046700">
    <property type="entry name" value="DUF6570"/>
</dbReference>
<evidence type="ECO:0000313" key="4">
    <source>
        <dbReference type="Proteomes" id="UP000266841"/>
    </source>
</evidence>
<reference evidence="3 4" key="1">
    <citation type="journal article" date="2012" name="Genome Biol.">
        <title>Genome and low-iron response of an oceanic diatom adapted to chronic iron limitation.</title>
        <authorList>
            <person name="Lommer M."/>
            <person name="Specht M."/>
            <person name="Roy A.S."/>
            <person name="Kraemer L."/>
            <person name="Andreson R."/>
            <person name="Gutowska M.A."/>
            <person name="Wolf J."/>
            <person name="Bergner S.V."/>
            <person name="Schilhabel M.B."/>
            <person name="Klostermeier U.C."/>
            <person name="Beiko R.G."/>
            <person name="Rosenstiel P."/>
            <person name="Hippler M."/>
            <person name="Laroche J."/>
        </authorList>
    </citation>
    <scope>NUCLEOTIDE SEQUENCE [LARGE SCALE GENOMIC DNA]</scope>
    <source>
        <strain evidence="3 4">CCMP1005</strain>
    </source>
</reference>
<feature type="domain" description="DUF6570" evidence="2">
    <location>
        <begin position="392"/>
        <end position="532"/>
    </location>
</feature>
<proteinExistence type="predicted"/>
<dbReference type="Pfam" id="PF20209">
    <property type="entry name" value="DUF6570"/>
    <property type="match status" value="1"/>
</dbReference>
<feature type="region of interest" description="Disordered" evidence="1">
    <location>
        <begin position="189"/>
        <end position="297"/>
    </location>
</feature>
<evidence type="ECO:0000259" key="2">
    <source>
        <dbReference type="Pfam" id="PF20209"/>
    </source>
</evidence>
<dbReference type="OrthoDB" id="100208at2759"/>
<feature type="compositionally biased region" description="Basic and acidic residues" evidence="1">
    <location>
        <begin position="258"/>
        <end position="277"/>
    </location>
</feature>
<accession>K0TEA6</accession>
<dbReference type="EMBL" id="AGNL01002912">
    <property type="protein sequence ID" value="EJK75484.1"/>
    <property type="molecule type" value="Genomic_DNA"/>
</dbReference>
<feature type="compositionally biased region" description="Basic residues" evidence="1">
    <location>
        <begin position="222"/>
        <end position="237"/>
    </location>
</feature>
<dbReference type="Proteomes" id="UP000266841">
    <property type="component" value="Unassembled WGS sequence"/>
</dbReference>
<organism evidence="3 4">
    <name type="scientific">Thalassiosira oceanica</name>
    <name type="common">Marine diatom</name>
    <dbReference type="NCBI Taxonomy" id="159749"/>
    <lineage>
        <taxon>Eukaryota</taxon>
        <taxon>Sar</taxon>
        <taxon>Stramenopiles</taxon>
        <taxon>Ochrophyta</taxon>
        <taxon>Bacillariophyta</taxon>
        <taxon>Coscinodiscophyceae</taxon>
        <taxon>Thalassiosirophycidae</taxon>
        <taxon>Thalassiosirales</taxon>
        <taxon>Thalassiosiraceae</taxon>
        <taxon>Thalassiosira</taxon>
    </lineage>
</organism>